<dbReference type="InterPro" id="IPR036102">
    <property type="entry name" value="OsmC/Ohrsf"/>
</dbReference>
<name>A0ABN2R6U1_9ACTN</name>
<keyword evidence="2" id="KW-1185">Reference proteome</keyword>
<sequence>MMDQFEVTVGAGSLRHTDPAATAFPHRWTPEGVTVHTDFTGAHLLHLAAAGCVLNDVYREAAALSLPIEGVRVRASGSFDTTTWASTGITYTVDLDSPASPAEQARLLDIVDDVAEIPRAIRAGAPVRRH</sequence>
<comment type="caution">
    <text evidence="1">The sequence shown here is derived from an EMBL/GenBank/DDBJ whole genome shotgun (WGS) entry which is preliminary data.</text>
</comment>
<dbReference type="Gene3D" id="3.30.300.20">
    <property type="match status" value="1"/>
</dbReference>
<gene>
    <name evidence="1" type="ORF">GCM10009838_22350</name>
</gene>
<accession>A0ABN2R6U1</accession>
<dbReference type="InterPro" id="IPR015946">
    <property type="entry name" value="KH_dom-like_a/b"/>
</dbReference>
<proteinExistence type="predicted"/>
<evidence type="ECO:0008006" key="3">
    <source>
        <dbReference type="Google" id="ProtNLM"/>
    </source>
</evidence>
<evidence type="ECO:0000313" key="1">
    <source>
        <dbReference type="EMBL" id="GAA1964577.1"/>
    </source>
</evidence>
<dbReference type="EMBL" id="BAAAQM010000010">
    <property type="protein sequence ID" value="GAA1964577.1"/>
    <property type="molecule type" value="Genomic_DNA"/>
</dbReference>
<evidence type="ECO:0000313" key="2">
    <source>
        <dbReference type="Proteomes" id="UP001499854"/>
    </source>
</evidence>
<protein>
    <recommendedName>
        <fullName evidence="3">OsmC family protein</fullName>
    </recommendedName>
</protein>
<organism evidence="1 2">
    <name type="scientific">Catenulispora subtropica</name>
    <dbReference type="NCBI Taxonomy" id="450798"/>
    <lineage>
        <taxon>Bacteria</taxon>
        <taxon>Bacillati</taxon>
        <taxon>Actinomycetota</taxon>
        <taxon>Actinomycetes</taxon>
        <taxon>Catenulisporales</taxon>
        <taxon>Catenulisporaceae</taxon>
        <taxon>Catenulispora</taxon>
    </lineage>
</organism>
<dbReference type="SUPFAM" id="SSF82784">
    <property type="entry name" value="OsmC-like"/>
    <property type="match status" value="1"/>
</dbReference>
<dbReference type="Pfam" id="PF02566">
    <property type="entry name" value="OsmC"/>
    <property type="match status" value="1"/>
</dbReference>
<dbReference type="InterPro" id="IPR003718">
    <property type="entry name" value="OsmC/Ohr_fam"/>
</dbReference>
<reference evidence="1 2" key="1">
    <citation type="journal article" date="2019" name="Int. J. Syst. Evol. Microbiol.">
        <title>The Global Catalogue of Microorganisms (GCM) 10K type strain sequencing project: providing services to taxonomists for standard genome sequencing and annotation.</title>
        <authorList>
            <consortium name="The Broad Institute Genomics Platform"/>
            <consortium name="The Broad Institute Genome Sequencing Center for Infectious Disease"/>
            <person name="Wu L."/>
            <person name="Ma J."/>
        </authorList>
    </citation>
    <scope>NUCLEOTIDE SEQUENCE [LARGE SCALE GENOMIC DNA]</scope>
    <source>
        <strain evidence="1 2">JCM 16013</strain>
    </source>
</reference>
<dbReference type="Proteomes" id="UP001499854">
    <property type="component" value="Unassembled WGS sequence"/>
</dbReference>